<dbReference type="InterPro" id="IPR003148">
    <property type="entry name" value="RCK_N"/>
</dbReference>
<dbReference type="GO" id="GO:0034704">
    <property type="term" value="C:calcium channel complex"/>
    <property type="evidence" value="ECO:0007669"/>
    <property type="project" value="TreeGrafter"/>
</dbReference>
<evidence type="ECO:0000259" key="3">
    <source>
        <dbReference type="PROSITE" id="PS51201"/>
    </source>
</evidence>
<comment type="caution">
    <text evidence="4">The sequence shown here is derived from an EMBL/GenBank/DDBJ whole genome shotgun (WGS) entry which is preliminary data.</text>
</comment>
<keyword evidence="2" id="KW-0472">Membrane</keyword>
<dbReference type="Gene3D" id="6.20.350.10">
    <property type="match status" value="2"/>
</dbReference>
<reference evidence="4 5" key="2">
    <citation type="journal article" date="2013" name="PLoS ONE">
        <title>INDIGO - INtegrated Data Warehouse of MIcrobial GenOmes with Examples from the Red Sea Extremophiles.</title>
        <authorList>
            <person name="Alam I."/>
            <person name="Antunes A."/>
            <person name="Kamau A.A."/>
            <person name="Ba Alawi W."/>
            <person name="Kalkatawi M."/>
            <person name="Stingl U."/>
            <person name="Bajic V.B."/>
        </authorList>
    </citation>
    <scope>NUCLEOTIDE SEQUENCE [LARGE SCALE GENOMIC DNA]</scope>
    <source>
        <strain evidence="4 5">SSD-17B</strain>
    </source>
</reference>
<dbReference type="Gene3D" id="3.40.50.720">
    <property type="entry name" value="NAD(P)-binding Rossmann-like Domain"/>
    <property type="match status" value="1"/>
</dbReference>
<dbReference type="PROSITE" id="PS51201">
    <property type="entry name" value="RCK_N"/>
    <property type="match status" value="1"/>
</dbReference>
<dbReference type="InParanoid" id="F7PU37"/>
<dbReference type="Pfam" id="PF02026">
    <property type="entry name" value="RyR"/>
    <property type="match status" value="1"/>
</dbReference>
<evidence type="ECO:0000313" key="4">
    <source>
        <dbReference type="EMBL" id="ERJ11786.1"/>
    </source>
</evidence>
<dbReference type="PANTHER" id="PTHR46399">
    <property type="entry name" value="B30.2/SPRY DOMAIN-CONTAINING PROTEIN"/>
    <property type="match status" value="1"/>
</dbReference>
<keyword evidence="2" id="KW-1133">Transmembrane helix</keyword>
<keyword evidence="5" id="KW-1185">Reference proteome</keyword>
<gene>
    <name evidence="4" type="ORF">HLPCO_002269</name>
</gene>
<feature type="transmembrane region" description="Helical" evidence="2">
    <location>
        <begin position="178"/>
        <end position="195"/>
    </location>
</feature>
<dbReference type="AlphaFoldDB" id="F7PU37"/>
<dbReference type="GO" id="GO:0005219">
    <property type="term" value="F:ryanodine-sensitive calcium-release channel activity"/>
    <property type="evidence" value="ECO:0007669"/>
    <property type="project" value="TreeGrafter"/>
</dbReference>
<dbReference type="OrthoDB" id="227202at2"/>
<dbReference type="InterPro" id="IPR036291">
    <property type="entry name" value="NAD(P)-bd_dom_sf"/>
</dbReference>
<sequence length="839" mass="96988">MKIKLGRRNRITNSNKKWFKEKRNVILFSLLLVFFISGIQGSMSILSDAPIHNNNFKSLGILLSETNNVQLKQATDNLEQEDLHSDQGESDEADSDDDTEDRGNQYVITASEKRTDIILSILVMVVYFATMLFAMIYFYRKDGFRLSTRKLILLLALTTLYTGVIGFTKSGYDFFDSLYHTVSLFAMAFNIDEFFRIDELNIFLHIARFLAVFTIFMTVISIFFKELIVSIKLMLFNNHTIICGLSNKGFKLALDLSSRNEQVVIIELNPDNGYIGDEALKKLNITVLIGNATNKTVLKRAKVNNAKNLIAFANNDDTNKAILLAVHKFERQEKLNCYVHIQNEYELVIAKRQKIFNKNILDHQGHVDVDAIAFNIYEIGASDLLSDIKPTQTYNAEDYNYFNHINDDLHIIVAGNGKFLKAILKHIARFCHYPNLNKTIVSVITDNESLNLRQYNDYGILDVKQYTTHQFIDLTSDKKDLSANIMYICFDDDEDGLSYLIKLLQTKLDESVKIVYASPQQLETTKQNPELLFVDDVVINSDQKSIRLNDEIYIELYSLLDEVCEVDNIFNQDLNTRAKKLYDLYPIKGKTWDEVDEVIRDSSRYLAYHLNEVKQHYLFNKLTLTPIEKDTIINTLLEEIEPFLNGLINFDALSDSIQRLAIMEHNRWLAEKYIEGYSEGNTKNDTRRLHTRLKKWEHLDDGGKIGTLKIIKNCLLVLKDDIALRSEEIDLEEPHIGEGQEMIYLPNPKDTRDIELGPDIMNLAEQLAKNVHENWAKERINQGWTYGKERKDNKKKHSCLVPYEELPAKEKVYDYNSAIETLKFIKSLGYEIVKRDDDE</sequence>
<proteinExistence type="predicted"/>
<dbReference type="InterPro" id="IPR015925">
    <property type="entry name" value="Ryanodine_IP3_receptor"/>
</dbReference>
<feature type="domain" description="RCK N-terminal" evidence="3">
    <location>
        <begin position="237"/>
        <end position="360"/>
    </location>
</feature>
<feature type="transmembrane region" description="Helical" evidence="2">
    <location>
        <begin position="202"/>
        <end position="224"/>
    </location>
</feature>
<dbReference type="STRING" id="1033810.HLPCO_002269"/>
<dbReference type="GO" id="GO:0014808">
    <property type="term" value="P:release of sequestered calcium ion into cytosol by sarcoplasmic reticulum"/>
    <property type="evidence" value="ECO:0007669"/>
    <property type="project" value="TreeGrafter"/>
</dbReference>
<accession>F7PU37</accession>
<keyword evidence="2" id="KW-0812">Transmembrane</keyword>
<dbReference type="Proteomes" id="UP000005707">
    <property type="component" value="Unassembled WGS sequence"/>
</dbReference>
<evidence type="ECO:0000256" key="2">
    <source>
        <dbReference type="SAM" id="Phobius"/>
    </source>
</evidence>
<dbReference type="SUPFAM" id="SSF51735">
    <property type="entry name" value="NAD(P)-binding Rossmann-fold domains"/>
    <property type="match status" value="1"/>
</dbReference>
<dbReference type="eggNOG" id="COG1226">
    <property type="taxonomic scope" value="Bacteria"/>
</dbReference>
<feature type="region of interest" description="Disordered" evidence="1">
    <location>
        <begin position="78"/>
        <end position="102"/>
    </location>
</feature>
<dbReference type="EMBL" id="AFNU02000008">
    <property type="protein sequence ID" value="ERJ11786.1"/>
    <property type="molecule type" value="Genomic_DNA"/>
</dbReference>
<feature type="transmembrane region" description="Helical" evidence="2">
    <location>
        <begin position="117"/>
        <end position="139"/>
    </location>
</feature>
<keyword evidence="4" id="KW-0675">Receptor</keyword>
<evidence type="ECO:0000313" key="5">
    <source>
        <dbReference type="Proteomes" id="UP000005707"/>
    </source>
</evidence>
<dbReference type="PANTHER" id="PTHR46399:SF8">
    <property type="entry name" value="B30.2_SPRY DOMAIN-CONTAINING PROTEIN"/>
    <property type="match status" value="1"/>
</dbReference>
<dbReference type="Pfam" id="PF02254">
    <property type="entry name" value="TrkA_N"/>
    <property type="match status" value="1"/>
</dbReference>
<feature type="transmembrane region" description="Helical" evidence="2">
    <location>
        <begin position="151"/>
        <end position="172"/>
    </location>
</feature>
<reference evidence="4 5" key="1">
    <citation type="journal article" date="2011" name="J. Bacteriol.">
        <title>Genome sequence of Haloplasma contractile, an unusual contractile bacterium from a deep-sea anoxic brine lake.</title>
        <authorList>
            <person name="Antunes A."/>
            <person name="Alam I."/>
            <person name="El Dorry H."/>
            <person name="Siam R."/>
            <person name="Robertson A."/>
            <person name="Bajic V.B."/>
            <person name="Stingl U."/>
        </authorList>
    </citation>
    <scope>NUCLEOTIDE SEQUENCE [LARGE SCALE GENOMIC DNA]</scope>
    <source>
        <strain evidence="4 5">SSD-17B</strain>
    </source>
</reference>
<protein>
    <submittedName>
        <fullName evidence="4">Ryanodine receptor protein</fullName>
    </submittedName>
</protein>
<evidence type="ECO:0000256" key="1">
    <source>
        <dbReference type="SAM" id="MobiDB-lite"/>
    </source>
</evidence>
<feature type="compositionally biased region" description="Acidic residues" evidence="1">
    <location>
        <begin position="88"/>
        <end position="100"/>
    </location>
</feature>
<name>F7PU37_9MOLU</name>
<dbReference type="InterPro" id="IPR003032">
    <property type="entry name" value="Ryanodine_rcpt"/>
</dbReference>
<dbReference type="GO" id="GO:0006813">
    <property type="term" value="P:potassium ion transport"/>
    <property type="evidence" value="ECO:0007669"/>
    <property type="project" value="InterPro"/>
</dbReference>
<organism evidence="4 5">
    <name type="scientific">Haloplasma contractile SSD-17B</name>
    <dbReference type="NCBI Taxonomy" id="1033810"/>
    <lineage>
        <taxon>Bacteria</taxon>
        <taxon>Bacillati</taxon>
        <taxon>Mycoplasmatota</taxon>
        <taxon>Mollicutes</taxon>
        <taxon>Haloplasmatales</taxon>
        <taxon>Haloplasmataceae</taxon>
        <taxon>Haloplasma</taxon>
    </lineage>
</organism>